<name>A0A1G4MJY5_LACFM</name>
<dbReference type="EMBL" id="LT598491">
    <property type="protein sequence ID" value="SCW04182.1"/>
    <property type="molecule type" value="Genomic_DNA"/>
</dbReference>
<comment type="subcellular location">
    <subcellularLocation>
        <location evidence="1">Nucleus</location>
    </subcellularLocation>
</comment>
<keyword evidence="10" id="KW-1185">Reference proteome</keyword>
<organism evidence="9 10">
    <name type="scientific">Lachancea fermentati</name>
    <name type="common">Zygosaccharomyces fermentati</name>
    <dbReference type="NCBI Taxonomy" id="4955"/>
    <lineage>
        <taxon>Eukaryota</taxon>
        <taxon>Fungi</taxon>
        <taxon>Dikarya</taxon>
        <taxon>Ascomycota</taxon>
        <taxon>Saccharomycotina</taxon>
        <taxon>Saccharomycetes</taxon>
        <taxon>Saccharomycetales</taxon>
        <taxon>Saccharomycetaceae</taxon>
        <taxon>Lachancea</taxon>
    </lineage>
</organism>
<reference evidence="9 10" key="1">
    <citation type="submission" date="2016-03" db="EMBL/GenBank/DDBJ databases">
        <authorList>
            <person name="Devillers H."/>
        </authorList>
    </citation>
    <scope>NUCLEOTIDE SEQUENCE [LARGE SCALE GENOMIC DNA]</scope>
    <source>
        <strain evidence="9">CBS 6772</strain>
    </source>
</reference>
<dbReference type="Proteomes" id="UP000190831">
    <property type="component" value="Chromosome H"/>
</dbReference>
<feature type="compositionally biased region" description="Polar residues" evidence="8">
    <location>
        <begin position="108"/>
        <end position="122"/>
    </location>
</feature>
<dbReference type="InterPro" id="IPR018574">
    <property type="entry name" value="Structure-sp_endonuc_su_Slx4"/>
</dbReference>
<protein>
    <recommendedName>
        <fullName evidence="7">Structure-specific endonuclease subunit SLX4</fullName>
    </recommendedName>
</protein>
<dbReference type="GO" id="GO:0006281">
    <property type="term" value="P:DNA repair"/>
    <property type="evidence" value="ECO:0007669"/>
    <property type="project" value="UniProtKB-KW"/>
</dbReference>
<dbReference type="GO" id="GO:0006310">
    <property type="term" value="P:DNA recombination"/>
    <property type="evidence" value="ECO:0007669"/>
    <property type="project" value="UniProtKB-KW"/>
</dbReference>
<feature type="region of interest" description="Disordered" evidence="8">
    <location>
        <begin position="471"/>
        <end position="495"/>
    </location>
</feature>
<evidence type="ECO:0000256" key="2">
    <source>
        <dbReference type="ARBA" id="ARBA00006661"/>
    </source>
</evidence>
<evidence type="ECO:0000256" key="5">
    <source>
        <dbReference type="ARBA" id="ARBA00023204"/>
    </source>
</evidence>
<feature type="region of interest" description="Disordered" evidence="8">
    <location>
        <begin position="533"/>
        <end position="558"/>
    </location>
</feature>
<keyword evidence="4" id="KW-0233">DNA recombination</keyword>
<keyword evidence="5" id="KW-0234">DNA repair</keyword>
<gene>
    <name evidence="9" type="ORF">LAFE_0H07888G</name>
</gene>
<evidence type="ECO:0000313" key="10">
    <source>
        <dbReference type="Proteomes" id="UP000190831"/>
    </source>
</evidence>
<dbReference type="STRING" id="4955.A0A1G4MJY5"/>
<feature type="compositionally biased region" description="Low complexity" evidence="8">
    <location>
        <begin position="540"/>
        <end position="558"/>
    </location>
</feature>
<dbReference type="GO" id="GO:0006260">
    <property type="term" value="P:DNA replication"/>
    <property type="evidence" value="ECO:0007669"/>
    <property type="project" value="InterPro"/>
</dbReference>
<evidence type="ECO:0000313" key="9">
    <source>
        <dbReference type="EMBL" id="SCW04182.1"/>
    </source>
</evidence>
<feature type="region of interest" description="Disordered" evidence="8">
    <location>
        <begin position="73"/>
        <end position="131"/>
    </location>
</feature>
<dbReference type="OMA" id="FMNTQIQ"/>
<sequence length="664" mass="74814">MDFNRAQRCLRLLEGAEDDGAVMESQELPMTQVPDGFSSEEEVFINTQIQSKLDEAKLQDDMKNSLNKFALAASPVKSPMKRPARTSAKDKSVNTKQARPSHRKRQDSSQIKSVTQYSTESSDSSKDRRRVQDLVSLLSGKKGKVKDILTRLERKNESDKRTRFCTYKQEEWKYILGLLRCQFPQCQRSEVRAVHRYMYGDESDVWYSSQYAPSQSDVESCEESEMGLLPKQAPLVFSLSQVMEDTEGRQQETTPDVISLESQKPLLGAPTLSKLENDPDDVERISDTSENMVIPSPQREAESNTRLLTETRSIISNSVDEVGSEISIDPKLALEFRKKMLSDSPELASAPAATDGTFQNEILSPVPLSSHVQPLQPNVLQRPLSLHSIGASHQTQYSRLSPNKHGGADNLIDLTHGSFKVVKSLISPLKADVQVPATRNPTLIEGALPVTLESSHTPSQDVIRIKIFKQAKRRDARNPSEPPSNHLVNREDCVDDSEEDGEYSIFDFRIPKRPRLALEQLQYPVIESAVHSDAETEINQTPTAPTPSQQSSVPPSAQQLRQKLRNIGLKPGRTRKQMLEQMEAVSQNLEADTEVEQRKEIFMQFTSLVEQMPELLEKVYTFEPIILSDLMRILVDKNPFIDNVEESVVRDWADQMGICLRNGP</sequence>
<evidence type="ECO:0000256" key="3">
    <source>
        <dbReference type="ARBA" id="ARBA00022763"/>
    </source>
</evidence>
<evidence type="ECO:0000256" key="7">
    <source>
        <dbReference type="ARBA" id="ARBA00029496"/>
    </source>
</evidence>
<evidence type="ECO:0000256" key="4">
    <source>
        <dbReference type="ARBA" id="ARBA00023172"/>
    </source>
</evidence>
<dbReference type="Pfam" id="PF09494">
    <property type="entry name" value="Slx4"/>
    <property type="match status" value="1"/>
</dbReference>
<keyword evidence="3" id="KW-0227">DNA damage</keyword>
<evidence type="ECO:0000256" key="8">
    <source>
        <dbReference type="SAM" id="MobiDB-lite"/>
    </source>
</evidence>
<evidence type="ECO:0000256" key="1">
    <source>
        <dbReference type="ARBA" id="ARBA00004123"/>
    </source>
</evidence>
<accession>A0A1G4MJY5</accession>
<dbReference type="AlphaFoldDB" id="A0A1G4MJY5"/>
<keyword evidence="6" id="KW-0539">Nucleus</keyword>
<evidence type="ECO:0000256" key="6">
    <source>
        <dbReference type="ARBA" id="ARBA00023242"/>
    </source>
</evidence>
<comment type="similarity">
    <text evidence="2">Belongs to the SLX4 family.</text>
</comment>
<dbReference type="GO" id="GO:0033557">
    <property type="term" value="C:Slx1-Slx4 complex"/>
    <property type="evidence" value="ECO:0007669"/>
    <property type="project" value="InterPro"/>
</dbReference>
<dbReference type="OrthoDB" id="4066789at2759"/>
<proteinExistence type="inferred from homology"/>